<sequence length="179" mass="20773">MQDYKIINGIRGRNFKRYLLQPLKTRSISNSHLLVRSSSKLIMCDNPGFEETNNNDNESHCIKVVIRTPTDFTVNSSYNDWSFQENSINSRKHTSKSFDKACPSIGSVRKNKIISVYSQKFLLKKNEIKLPPIEHAFSMHGKRNSKNPLKANVVNMQELFTTTVLHKQKRVPRFNELLF</sequence>
<comment type="caution">
    <text evidence="1">The sequence shown here is derived from an EMBL/GenBank/DDBJ whole genome shotgun (WGS) entry which is preliminary data.</text>
</comment>
<organism evidence="1 2">
    <name type="scientific">Blepharisma stoltei</name>
    <dbReference type="NCBI Taxonomy" id="1481888"/>
    <lineage>
        <taxon>Eukaryota</taxon>
        <taxon>Sar</taxon>
        <taxon>Alveolata</taxon>
        <taxon>Ciliophora</taxon>
        <taxon>Postciliodesmatophora</taxon>
        <taxon>Heterotrichea</taxon>
        <taxon>Heterotrichida</taxon>
        <taxon>Blepharismidae</taxon>
        <taxon>Blepharisma</taxon>
    </lineage>
</organism>
<name>A0AAU9J2F5_9CILI</name>
<protein>
    <submittedName>
        <fullName evidence="1">Uncharacterized protein</fullName>
    </submittedName>
</protein>
<keyword evidence="2" id="KW-1185">Reference proteome</keyword>
<proteinExistence type="predicted"/>
<evidence type="ECO:0000313" key="1">
    <source>
        <dbReference type="EMBL" id="CAG9321368.1"/>
    </source>
</evidence>
<accession>A0AAU9J2F5</accession>
<reference evidence="1" key="1">
    <citation type="submission" date="2021-09" db="EMBL/GenBank/DDBJ databases">
        <authorList>
            <consortium name="AG Swart"/>
            <person name="Singh M."/>
            <person name="Singh A."/>
            <person name="Seah K."/>
            <person name="Emmerich C."/>
        </authorList>
    </citation>
    <scope>NUCLEOTIDE SEQUENCE</scope>
    <source>
        <strain evidence="1">ATCC30299</strain>
    </source>
</reference>
<evidence type="ECO:0000313" key="2">
    <source>
        <dbReference type="Proteomes" id="UP001162131"/>
    </source>
</evidence>
<gene>
    <name evidence="1" type="ORF">BSTOLATCC_MIC28651</name>
</gene>
<dbReference type="Proteomes" id="UP001162131">
    <property type="component" value="Unassembled WGS sequence"/>
</dbReference>
<dbReference type="EMBL" id="CAJZBQ010000028">
    <property type="protein sequence ID" value="CAG9321368.1"/>
    <property type="molecule type" value="Genomic_DNA"/>
</dbReference>
<dbReference type="AlphaFoldDB" id="A0AAU9J2F5"/>